<dbReference type="GeneID" id="131803764"/>
<organism evidence="2 3">
    <name type="scientific">Musca domestica</name>
    <name type="common">House fly</name>
    <dbReference type="NCBI Taxonomy" id="7370"/>
    <lineage>
        <taxon>Eukaryota</taxon>
        <taxon>Metazoa</taxon>
        <taxon>Ecdysozoa</taxon>
        <taxon>Arthropoda</taxon>
        <taxon>Hexapoda</taxon>
        <taxon>Insecta</taxon>
        <taxon>Pterygota</taxon>
        <taxon>Neoptera</taxon>
        <taxon>Endopterygota</taxon>
        <taxon>Diptera</taxon>
        <taxon>Brachycera</taxon>
        <taxon>Muscomorpha</taxon>
        <taxon>Muscoidea</taxon>
        <taxon>Muscidae</taxon>
        <taxon>Musca</taxon>
    </lineage>
</organism>
<dbReference type="Pfam" id="PF17921">
    <property type="entry name" value="Integrase_H2C2"/>
    <property type="match status" value="1"/>
</dbReference>
<gene>
    <name evidence="3" type="primary">LOC131803764</name>
</gene>
<dbReference type="Gene3D" id="3.30.420.10">
    <property type="entry name" value="Ribonuclease H-like superfamily/Ribonuclease H"/>
    <property type="match status" value="1"/>
</dbReference>
<dbReference type="InterPro" id="IPR041588">
    <property type="entry name" value="Integrase_H2C2"/>
</dbReference>
<dbReference type="InterPro" id="IPR021109">
    <property type="entry name" value="Peptidase_aspartic_dom_sf"/>
</dbReference>
<dbReference type="SUPFAM" id="SSF53098">
    <property type="entry name" value="Ribonuclease H-like"/>
    <property type="match status" value="1"/>
</dbReference>
<dbReference type="InterPro" id="IPR036397">
    <property type="entry name" value="RNaseH_sf"/>
</dbReference>
<dbReference type="PROSITE" id="PS50994">
    <property type="entry name" value="INTEGRASE"/>
    <property type="match status" value="1"/>
</dbReference>
<dbReference type="InterPro" id="IPR012337">
    <property type="entry name" value="RNaseH-like_sf"/>
</dbReference>
<dbReference type="Proteomes" id="UP001652621">
    <property type="component" value="Unplaced"/>
</dbReference>
<dbReference type="InterPro" id="IPR040676">
    <property type="entry name" value="DUF5641"/>
</dbReference>
<dbReference type="PANTHER" id="PTHR47331">
    <property type="entry name" value="PHD-TYPE DOMAIN-CONTAINING PROTEIN"/>
    <property type="match status" value="1"/>
</dbReference>
<proteinExistence type="predicted"/>
<evidence type="ECO:0000313" key="2">
    <source>
        <dbReference type="Proteomes" id="UP001652621"/>
    </source>
</evidence>
<dbReference type="Pfam" id="PF03564">
    <property type="entry name" value="DUF1759"/>
    <property type="match status" value="1"/>
</dbReference>
<accession>A0ABM3V6K4</accession>
<keyword evidence="2" id="KW-1185">Reference proteome</keyword>
<protein>
    <submittedName>
        <fullName evidence="3">Uncharacterized protein LOC131803764</fullName>
    </submittedName>
</protein>
<dbReference type="InterPro" id="IPR001584">
    <property type="entry name" value="Integrase_cat-core"/>
</dbReference>
<dbReference type="InterPro" id="IPR005312">
    <property type="entry name" value="DUF1759"/>
</dbReference>
<feature type="domain" description="Integrase catalytic" evidence="1">
    <location>
        <begin position="1278"/>
        <end position="1471"/>
    </location>
</feature>
<dbReference type="Pfam" id="PF05380">
    <property type="entry name" value="Peptidase_A17"/>
    <property type="match status" value="1"/>
</dbReference>
<name>A0ABM3V6K4_MUSDO</name>
<dbReference type="InterPro" id="IPR008042">
    <property type="entry name" value="Retrotrans_Pao"/>
</dbReference>
<dbReference type="RefSeq" id="XP_058981418.1">
    <property type="nucleotide sequence ID" value="XM_059125435.1"/>
</dbReference>
<dbReference type="Gene3D" id="2.40.70.10">
    <property type="entry name" value="Acid Proteases"/>
    <property type="match status" value="1"/>
</dbReference>
<reference evidence="3" key="1">
    <citation type="submission" date="2025-08" db="UniProtKB">
        <authorList>
            <consortium name="RefSeq"/>
        </authorList>
    </citation>
    <scope>IDENTIFICATION</scope>
    <source>
        <strain evidence="3">Aabys</strain>
        <tissue evidence="3">Whole body</tissue>
    </source>
</reference>
<evidence type="ECO:0000313" key="3">
    <source>
        <dbReference type="RefSeq" id="XP_058981418.1"/>
    </source>
</evidence>
<sequence length="1600" mass="182713">MSDLSNLIKEQRDLFDLLSKYQARFEAKDPSEKTHGYGNALTQRVDDIFNRFESQHETIMQLVRDSSLNASDVPYLNDDVYFDFSEKYLIFKGKIIDSLSDYSISQSPMASTFVANHNRTDTLASDSKLPKISLPKFSGDYMEWIPFRDIYFSLVHLNNSLNKIQKFYYLRSTLAGEAANLIKNISATEANYDSAWKILESRYHNKRMLVGNLISKLFNIPKSDGGFQSVKTLLDSARECIASLQNLDVNTDTWDPLLIHLLVQKLDIQSRRDWEQSLKSSTELPQLSELFSFLERTFRTLESLTDEFPSTSKSFPKQNFTKISKNYNNSSPKIKKTFTHTGKFSKSNSAVCAFCEKNHSLSKCFKFLALTLIAKNKFLADKNICRNCFVSGHDANNCKSFFRCITCKQPHHTVLHSDEPVTQTKNLNLSNQVTSHSAQSFNSVLLYTIRLCIITKRGKFTIRALLDPGSQGSLISESTVQLLGLEKTRSHCKVIGIGNGGENLSKFSVNLDLFTRKQELVLSCTALVLSSLSSYTPNPSSKHISLPNIEFENLADPYYYKSDPIDLILGSDICSKIKIPTESFIHNDLFFQNTTFGWVFSGPTESISTNRIHIHNVNLENILKSFWEQEEVISKRKLTSEELECEKYFQTTTNRTENGRYMVNLPFKSLLKSNSYPILNNNVTNAVRRLKQIEISFTKRPSFSDTYKAFMQEYESLGHMTKIGTYPTDVRPNSYFLPHHGVFKESSSTTKLRVVFDGSSHLADYKSLNEELSPGPPLQNDLPGIMTKWRRHKIAFSADIEKMFRQIQWNTETDSFSFKVNLEEKPYFSKREILSESARLYDPLGWLTPTTVVAKSIFKQLWEHGVDWDEKIPKQLESQWLNHRSSLPIFSKLSIPRWIEWLPNCETQLHCFCDASTTAYAAVVYARVITPNGIFVNILQAKSKVSPIKTVSIPRLELCAATLGVKLTQTVKDSLSDLNIQNIYYWSDSSTVLSWIRKSPSNWTVYVANRVADVQRLSNPIQWKYVPTSLNPADCASRGILAEELIEKQSWWFGPQFLYETEKSWPEILPNLHTSEEERKSKISTNLSTEKIYIELFSKYSKLQTLVRIVSYCLRFLENCRNPKCKKLKPLTLTEYNKSLSVLAKISQKVDFPEEISKLTTKRDIKTSPILKLMPFLDENGILRVGGRLQNSNFPYDVKHPIILSKHNPLSKLIISDAHEKTLHGGVTLTMSFVNRKFWIVSGNQLAKRIIHTCIKCFRYNSKTAQQIMGNLPKVRLTISRPFKHSGVDYAGPISIKNSNLRSSSITKGYICVFVCMVTKAIHLEAVSNLTTNAFLAAFKRFTSRRGICTDLYSDCGTNFVGASKELKVLHNKNKNSIPEDLIHSLSQNSTTWHFIPPASPNFGGLWEAGVKSVKYHLKRITNDRNLTFEELTTLLCQIESCLNSRPLCPLSNDPSDFDALTPAHFLIGEPTNCLQEETLLDSNINNLTRWKTIEKIKQHFWKRWQNEYLNRLQARPKWLKTSTDPKIGDLVLVTDERCGPGQWILGRIENTHPGPDGHTRVVSVLMKNKLVKRPISKICLLPDNSPHSDPDMDNPKTLL</sequence>
<evidence type="ECO:0000259" key="1">
    <source>
        <dbReference type="PROSITE" id="PS50994"/>
    </source>
</evidence>
<dbReference type="Pfam" id="PF18701">
    <property type="entry name" value="DUF5641"/>
    <property type="match status" value="1"/>
</dbReference>